<dbReference type="InterPro" id="IPR019734">
    <property type="entry name" value="TPR_rpt"/>
</dbReference>
<proteinExistence type="predicted"/>
<sequence length="549" mass="57278">MLTVRIIALSTAALLAAATPGAASANQDGSAIRNYVHARAADADGRIDVAAQGYGAVLARNPNDPVVATRAYRQAISAGDRALALAAAVQLQRVDMLPPDARLVMLADAVERRDWTRAQATTDAIVRDKAFAFIVPAIRAWIALGAKSGDPIAILEAGGGAVGSAYAGEQRALLLLAMGRTDDGIAALRAILPAAGGRQVRLKLATAALLARQGKRGPALAMLEGEVRPLVEARADIKRRTALPAPIDTPAAGIAELLVRVAIDINRERATPIALALARTATFLAPDSAETWLVTAELLLTGDRYAAATEALTHVRDDDPFAPAAREARLSAMVRRGENEAALQVAEAAAARPGAGPADWSRVGDVLAALGRASDAATAYGKAAALAPADARWPAWLLQGSALEEAGDWAAAKPVLEKAHAAAPDEAVVLNLLGYAQLERRENLAAAQALIERASLLRPDDASITDSLGWAYYLRGDVPRAIATLERAVAGDPAQSAINEHLGDAYWSAGRRFEARYAWSAALVGAEPADLLRLRAKIDGGWTKAVAAP</sequence>
<dbReference type="SMART" id="SM00028">
    <property type="entry name" value="TPR"/>
    <property type="match status" value="4"/>
</dbReference>
<evidence type="ECO:0000256" key="1">
    <source>
        <dbReference type="ARBA" id="ARBA00022737"/>
    </source>
</evidence>
<organism evidence="5 6">
    <name type="scientific">Sphingomonas arantia</name>
    <dbReference type="NCBI Taxonomy" id="1460676"/>
    <lineage>
        <taxon>Bacteria</taxon>
        <taxon>Pseudomonadati</taxon>
        <taxon>Pseudomonadota</taxon>
        <taxon>Alphaproteobacteria</taxon>
        <taxon>Sphingomonadales</taxon>
        <taxon>Sphingomonadaceae</taxon>
        <taxon>Sphingomonas</taxon>
    </lineage>
</organism>
<gene>
    <name evidence="5" type="ORF">ACFSGX_09005</name>
</gene>
<feature type="chain" id="PRO_5046282598" evidence="4">
    <location>
        <begin position="26"/>
        <end position="549"/>
    </location>
</feature>
<evidence type="ECO:0000313" key="6">
    <source>
        <dbReference type="Proteomes" id="UP001597400"/>
    </source>
</evidence>
<keyword evidence="1" id="KW-0677">Repeat</keyword>
<reference evidence="6" key="1">
    <citation type="journal article" date="2019" name="Int. J. Syst. Evol. Microbiol.">
        <title>The Global Catalogue of Microorganisms (GCM) 10K type strain sequencing project: providing services to taxonomists for standard genome sequencing and annotation.</title>
        <authorList>
            <consortium name="The Broad Institute Genomics Platform"/>
            <consortium name="The Broad Institute Genome Sequencing Center for Infectious Disease"/>
            <person name="Wu L."/>
            <person name="Ma J."/>
        </authorList>
    </citation>
    <scope>NUCLEOTIDE SEQUENCE [LARGE SCALE GENOMIC DNA]</scope>
    <source>
        <strain evidence="6">CGMCC 1.12702</strain>
    </source>
</reference>
<keyword evidence="2 3" id="KW-0802">TPR repeat</keyword>
<dbReference type="Proteomes" id="UP001597400">
    <property type="component" value="Unassembled WGS sequence"/>
</dbReference>
<evidence type="ECO:0000256" key="2">
    <source>
        <dbReference type="ARBA" id="ARBA00022803"/>
    </source>
</evidence>
<protein>
    <submittedName>
        <fullName evidence="5">Tetratricopeptide repeat protein</fullName>
    </submittedName>
</protein>
<feature type="repeat" description="TPR" evidence="3">
    <location>
        <begin position="462"/>
        <end position="495"/>
    </location>
</feature>
<dbReference type="Gene3D" id="1.25.40.10">
    <property type="entry name" value="Tetratricopeptide repeat domain"/>
    <property type="match status" value="1"/>
</dbReference>
<dbReference type="PANTHER" id="PTHR45586">
    <property type="entry name" value="TPR REPEAT-CONTAINING PROTEIN PA4667"/>
    <property type="match status" value="1"/>
</dbReference>
<comment type="caution">
    <text evidence="5">The sequence shown here is derived from an EMBL/GenBank/DDBJ whole genome shotgun (WGS) entry which is preliminary data.</text>
</comment>
<evidence type="ECO:0000256" key="3">
    <source>
        <dbReference type="PROSITE-ProRule" id="PRU00339"/>
    </source>
</evidence>
<dbReference type="SUPFAM" id="SSF48452">
    <property type="entry name" value="TPR-like"/>
    <property type="match status" value="2"/>
</dbReference>
<dbReference type="InterPro" id="IPR051012">
    <property type="entry name" value="CellSynth/LPSAsmb/PSIAsmb"/>
</dbReference>
<evidence type="ECO:0000313" key="5">
    <source>
        <dbReference type="EMBL" id="MFD1950903.1"/>
    </source>
</evidence>
<keyword evidence="6" id="KW-1185">Reference proteome</keyword>
<name>A0ABW4U033_9SPHN</name>
<dbReference type="InterPro" id="IPR011990">
    <property type="entry name" value="TPR-like_helical_dom_sf"/>
</dbReference>
<dbReference type="EMBL" id="JBHUGS010000002">
    <property type="protein sequence ID" value="MFD1950903.1"/>
    <property type="molecule type" value="Genomic_DNA"/>
</dbReference>
<keyword evidence="4" id="KW-0732">Signal</keyword>
<dbReference type="PANTHER" id="PTHR45586:SF14">
    <property type="entry name" value="TETRATRICOPEPTIDE TPR_2 REPEAT PROTEIN"/>
    <property type="match status" value="1"/>
</dbReference>
<dbReference type="Pfam" id="PF13432">
    <property type="entry name" value="TPR_16"/>
    <property type="match status" value="1"/>
</dbReference>
<dbReference type="RefSeq" id="WP_380929243.1">
    <property type="nucleotide sequence ID" value="NZ_JBHUGS010000002.1"/>
</dbReference>
<dbReference type="PROSITE" id="PS50005">
    <property type="entry name" value="TPR"/>
    <property type="match status" value="1"/>
</dbReference>
<accession>A0ABW4U033</accession>
<feature type="signal peptide" evidence="4">
    <location>
        <begin position="1"/>
        <end position="25"/>
    </location>
</feature>
<evidence type="ECO:0000256" key="4">
    <source>
        <dbReference type="SAM" id="SignalP"/>
    </source>
</evidence>